<dbReference type="PANTHER" id="PTHR30451">
    <property type="entry name" value="OUTER MEMBRANE USHER PROTEIN"/>
    <property type="match status" value="1"/>
</dbReference>
<dbReference type="PANTHER" id="PTHR30451:SF3">
    <property type="entry name" value="OUTER MEMBRANE USHER PROTEIN HTRE-RELATED"/>
    <property type="match status" value="1"/>
</dbReference>
<evidence type="ECO:0000256" key="1">
    <source>
        <dbReference type="ARBA" id="ARBA00004571"/>
    </source>
</evidence>
<dbReference type="AlphaFoldDB" id="A0A0L7ALN2"/>
<evidence type="ECO:0000256" key="8">
    <source>
        <dbReference type="ARBA" id="ARBA00023237"/>
    </source>
</evidence>
<comment type="caution">
    <text evidence="10">The sequence shown here is derived from an EMBL/GenBank/DDBJ whole genome shotgun (WGS) entry which is preliminary data.</text>
</comment>
<evidence type="ECO:0000256" key="9">
    <source>
        <dbReference type="RuleBase" id="RU003884"/>
    </source>
</evidence>
<dbReference type="Proteomes" id="UP000309937">
    <property type="component" value="Unassembled WGS sequence"/>
</dbReference>
<dbReference type="Gene3D" id="2.60.40.2070">
    <property type="match status" value="1"/>
</dbReference>
<protein>
    <submittedName>
        <fullName evidence="10">Outer membrane usher protein</fullName>
    </submittedName>
</protein>
<dbReference type="EMBL" id="RRGJ01000004">
    <property type="protein sequence ID" value="TJQ17738.1"/>
    <property type="molecule type" value="Genomic_DNA"/>
</dbReference>
<gene>
    <name evidence="10" type="ORF">C9Z68_04630</name>
</gene>
<dbReference type="Gene3D" id="2.60.40.3110">
    <property type="match status" value="1"/>
</dbReference>
<dbReference type="InterPro" id="IPR000015">
    <property type="entry name" value="Fimb_usher"/>
</dbReference>
<dbReference type="Gene3D" id="3.10.20.410">
    <property type="match status" value="1"/>
</dbReference>
<keyword evidence="7 9" id="KW-0472">Membrane</keyword>
<dbReference type="GO" id="GO:0009297">
    <property type="term" value="P:pilus assembly"/>
    <property type="evidence" value="ECO:0007669"/>
    <property type="project" value="InterPro"/>
</dbReference>
<keyword evidence="8 9" id="KW-0998">Cell outer membrane</keyword>
<dbReference type="RefSeq" id="WP_000775698.1">
    <property type="nucleotide sequence ID" value="NZ_CP169309.1"/>
</dbReference>
<comment type="similarity">
    <text evidence="2 9">Belongs to the fimbrial export usher family.</text>
</comment>
<evidence type="ECO:0000256" key="5">
    <source>
        <dbReference type="ARBA" id="ARBA00022692"/>
    </source>
</evidence>
<dbReference type="Pfam" id="PF13953">
    <property type="entry name" value="PapC_C"/>
    <property type="match status" value="1"/>
</dbReference>
<organism evidence="10 11">
    <name type="scientific">Escherichia coli</name>
    <dbReference type="NCBI Taxonomy" id="562"/>
    <lineage>
        <taxon>Bacteria</taxon>
        <taxon>Pseudomonadati</taxon>
        <taxon>Pseudomonadota</taxon>
        <taxon>Gammaproteobacteria</taxon>
        <taxon>Enterobacterales</taxon>
        <taxon>Enterobacteriaceae</taxon>
        <taxon>Escherichia</taxon>
    </lineage>
</organism>
<evidence type="ECO:0000256" key="7">
    <source>
        <dbReference type="ARBA" id="ARBA00023136"/>
    </source>
</evidence>
<sequence>MKLPYDGKKIQRSPLACLIACSLLPCTQNVWGADETVEFDNTFLMGAGARDIDVNRYSKGNATLPGRYDVSVFINNQASANLKIEFIELDPKHAAQPCISANTLLQLHIRQPEKLTDNAILQKRENAAQDCLNLEVAIPQSSVAYNSNDQRLDISMPQIWLQRTYANYVDASLWDEGINAAMLSYTLNGWRSESPNQTTETSYAGLMGGINLWGWHFRSHGNYSWDKEDGGSFEFQDKYLQRDIAALRSQLVMGETNTTGETFDSVPIRGMRLYSESRMLPPTLASYAPVIRGVANSNAKVTITQNGYKIYETTVPPGPFAIDDLTPAGFGADLEVTITESDGSKRTFSQAYSSVIQMMRPGVGKWDISGGEVNKEELQDKPNLLQGTYYYGLSNTFTGYTGLQMTDNGYWAGLLGVGMNTSLGAFSFDVTQSHAEIPDDKTYSGQSYRISWNKYFAPTETSLNIAAYRYSTENYLGLNDALTLINSANHPDEEDYSGIVSYARMKNQFSVSINQTLKSDERDYGSFYVNGTWTDYWVTNESQSSFSFGYSNSFNWASYSVSLQRTYDEDNKKDDSVYLSVTIPLDKLLGRDSRQGGFKTLNTSVNSDMKGSSQYNAIASGYSQDNRWSYSVNTAYNAQKNSDSLKSISGYTSYESPWGTFSGSASTSSDHSRQYGLSTDGGFVLHRHGLTFSNDSFTDSDTLALINAPGAKGARINFGNSTIDRFGYGVSSSLSPYRENTVVLDVNDLDNDVELKNTSSIAIPRQGSVIFSHFDTDTGRSAILNLLRSNNQPVPFASDITDEKGTSIGTVGQGSQAFVRGIADSGELTVTWYEKNSRQQCRIHYQIPSSPTMTGKTIVLNGVPCTQQ</sequence>
<dbReference type="InterPro" id="IPR037224">
    <property type="entry name" value="PapC_N_sf"/>
</dbReference>
<evidence type="ECO:0000256" key="6">
    <source>
        <dbReference type="ARBA" id="ARBA00022729"/>
    </source>
</evidence>
<keyword evidence="3 9" id="KW-0813">Transport</keyword>
<keyword evidence="6" id="KW-0732">Signal</keyword>
<dbReference type="NCBIfam" id="NF007337">
    <property type="entry name" value="PRK09828.1"/>
    <property type="match status" value="1"/>
</dbReference>
<evidence type="ECO:0000256" key="2">
    <source>
        <dbReference type="ARBA" id="ARBA00008064"/>
    </source>
</evidence>
<dbReference type="Pfam" id="PF13954">
    <property type="entry name" value="PapC_N"/>
    <property type="match status" value="1"/>
</dbReference>
<keyword evidence="9" id="KW-1029">Fimbrium biogenesis</keyword>
<keyword evidence="5 9" id="KW-0812">Transmembrane</keyword>
<dbReference type="InterPro" id="IPR042186">
    <property type="entry name" value="FimD_plug_dom"/>
</dbReference>
<dbReference type="InterPro" id="IPR025885">
    <property type="entry name" value="PapC_N"/>
</dbReference>
<dbReference type="GO" id="GO:0015473">
    <property type="term" value="F:fimbrial usher porin activity"/>
    <property type="evidence" value="ECO:0007669"/>
    <property type="project" value="InterPro"/>
</dbReference>
<comment type="subcellular location">
    <subcellularLocation>
        <location evidence="1 9">Cell outer membrane</location>
        <topology evidence="1 9">Multi-pass membrane protein</topology>
    </subcellularLocation>
</comment>
<keyword evidence="4" id="KW-1134">Transmembrane beta strand</keyword>
<evidence type="ECO:0000313" key="11">
    <source>
        <dbReference type="Proteomes" id="UP000309937"/>
    </source>
</evidence>
<dbReference type="InterPro" id="IPR043142">
    <property type="entry name" value="PapC-like_C_sf"/>
</dbReference>
<dbReference type="Pfam" id="PF00577">
    <property type="entry name" value="Usher"/>
    <property type="match status" value="1"/>
</dbReference>
<proteinExistence type="inferred from homology"/>
<name>A0A0L7ALN2_ECOLX</name>
<reference evidence="10 11" key="1">
    <citation type="submission" date="2018-12" db="EMBL/GenBank/DDBJ databases">
        <title>Food and Water Safety Consortium.</title>
        <authorList>
            <person name="Tyson S."/>
            <person name="Peterson C.-L."/>
            <person name="Olson A."/>
            <person name="Tyler S."/>
            <person name="Cabral J."/>
            <person name="Lynch T."/>
            <person name="Knox N."/>
            <person name="Van Domselaar G."/>
            <person name="Graham M."/>
        </authorList>
    </citation>
    <scope>NUCLEOTIDE SEQUENCE [LARGE SCALE GENOMIC DNA]</scope>
    <source>
        <strain evidence="10 11">FWSEC0118</strain>
    </source>
</reference>
<evidence type="ECO:0000256" key="3">
    <source>
        <dbReference type="ARBA" id="ARBA00022448"/>
    </source>
</evidence>
<evidence type="ECO:0000256" key="4">
    <source>
        <dbReference type="ARBA" id="ARBA00022452"/>
    </source>
</evidence>
<dbReference type="InterPro" id="IPR018030">
    <property type="entry name" value="Fimbrial_membr_usher_CS"/>
</dbReference>
<dbReference type="PROSITE" id="PS01151">
    <property type="entry name" value="FIMBRIAL_USHER"/>
    <property type="match status" value="1"/>
</dbReference>
<dbReference type="Gene3D" id="2.60.40.2610">
    <property type="entry name" value="Outer membrane usher protein FimD, plug domain"/>
    <property type="match status" value="1"/>
</dbReference>
<dbReference type="SUPFAM" id="SSF141729">
    <property type="entry name" value="FimD N-terminal domain-like"/>
    <property type="match status" value="1"/>
</dbReference>
<dbReference type="GO" id="GO:0009279">
    <property type="term" value="C:cell outer membrane"/>
    <property type="evidence" value="ECO:0007669"/>
    <property type="project" value="UniProtKB-SubCell"/>
</dbReference>
<dbReference type="FunFam" id="2.60.40.3110:FF:000001">
    <property type="entry name" value="Putative fimbrial outer membrane usher"/>
    <property type="match status" value="1"/>
</dbReference>
<accession>A0A0L7ALN2</accession>
<dbReference type="InterPro" id="IPR025949">
    <property type="entry name" value="PapC-like_C"/>
</dbReference>
<evidence type="ECO:0000313" key="10">
    <source>
        <dbReference type="EMBL" id="TJQ17738.1"/>
    </source>
</evidence>